<dbReference type="SUPFAM" id="SSF144074">
    <property type="entry name" value="E2F-DP heterodimerization region"/>
    <property type="match status" value="1"/>
</dbReference>
<dbReference type="InterPro" id="IPR014889">
    <property type="entry name" value="Transc_factor_DP_C"/>
</dbReference>
<dbReference type="EMBL" id="KE560353">
    <property type="protein sequence ID" value="EPZ37077.1"/>
    <property type="molecule type" value="Genomic_DNA"/>
</dbReference>
<evidence type="ECO:0000256" key="6">
    <source>
        <dbReference type="ARBA" id="ARBA00023242"/>
    </source>
</evidence>
<evidence type="ECO:0000256" key="8">
    <source>
        <dbReference type="SAM" id="Coils"/>
    </source>
</evidence>
<keyword evidence="8" id="KW-0175">Coiled coil</keyword>
<gene>
    <name evidence="12" type="ORF">O9G_005043</name>
    <name evidence="13" type="ORF">ROZALSC1DRAFT_27313</name>
</gene>
<keyword evidence="4 7" id="KW-0238">DNA-binding</keyword>
<evidence type="ECO:0000313" key="15">
    <source>
        <dbReference type="Proteomes" id="UP000281549"/>
    </source>
</evidence>
<dbReference type="GO" id="GO:0000981">
    <property type="term" value="F:DNA-binding transcription factor activity, RNA polymerase II-specific"/>
    <property type="evidence" value="ECO:0007669"/>
    <property type="project" value="TreeGrafter"/>
</dbReference>
<keyword evidence="6 7" id="KW-0539">Nucleus</keyword>
<proteinExistence type="inferred from homology"/>
<dbReference type="Pfam" id="PF02319">
    <property type="entry name" value="WHD_E2F_TDP"/>
    <property type="match status" value="1"/>
</dbReference>
<dbReference type="SMART" id="SM01372">
    <property type="entry name" value="E2F_TDP"/>
    <property type="match status" value="1"/>
</dbReference>
<comment type="similarity">
    <text evidence="2 7">Belongs to the E2F/DP family.</text>
</comment>
<evidence type="ECO:0000256" key="9">
    <source>
        <dbReference type="SAM" id="MobiDB-lite"/>
    </source>
</evidence>
<dbReference type="InterPro" id="IPR037241">
    <property type="entry name" value="E2F-DP_heterodim"/>
</dbReference>
<dbReference type="InterPro" id="IPR003316">
    <property type="entry name" value="E2F_WHTH_DNA-bd_dom"/>
</dbReference>
<evidence type="ECO:0000256" key="5">
    <source>
        <dbReference type="ARBA" id="ARBA00023163"/>
    </source>
</evidence>
<dbReference type="GO" id="GO:0000977">
    <property type="term" value="F:RNA polymerase II transcription regulatory region sequence-specific DNA binding"/>
    <property type="evidence" value="ECO:0007669"/>
    <property type="project" value="TreeGrafter"/>
</dbReference>
<evidence type="ECO:0000256" key="2">
    <source>
        <dbReference type="ARBA" id="ARBA00010940"/>
    </source>
</evidence>
<protein>
    <submittedName>
        <fullName evidence="12">Transcription factor E2F/dimerization partner (TDP) domain-containing protein</fullName>
    </submittedName>
</protein>
<keyword evidence="3 7" id="KW-0805">Transcription regulation</keyword>
<comment type="subcellular location">
    <subcellularLocation>
        <location evidence="1 7">Nucleus</location>
    </subcellularLocation>
</comment>
<dbReference type="Proteomes" id="UP000030755">
    <property type="component" value="Unassembled WGS sequence"/>
</dbReference>
<dbReference type="GO" id="GO:0005667">
    <property type="term" value="C:transcription regulator complex"/>
    <property type="evidence" value="ECO:0007669"/>
    <property type="project" value="InterPro"/>
</dbReference>
<feature type="compositionally biased region" description="Low complexity" evidence="9">
    <location>
        <begin position="14"/>
        <end position="26"/>
    </location>
</feature>
<evidence type="ECO:0000313" key="12">
    <source>
        <dbReference type="EMBL" id="EPZ37077.1"/>
    </source>
</evidence>
<feature type="coiled-coil region" evidence="8">
    <location>
        <begin position="120"/>
        <end position="147"/>
    </location>
</feature>
<sequence>MLGQANTPERAIRSTASSSPSSTRQTTGKRGRENNQKGLRHFSLLVMQKVEQKGRTTYSEVADDLVVELSGTGGSLDQKNIRRRVYDALNVLMAMDIIEKDKNKKEIRWLGLPSDSEQAIRAYQDDIREREKRIAAKKQNIQDLLLRKIALYNLIKRNQQAHTDGAANVHDRLELPFILINAPRHCQINCEMLEDRSEYYFEFDAPFAMNEDTDVLQQMGLTNVNFRDIKDIIPENLIRFLPPHILTGDDDERNFKKVRFSETEPAPLTFAIPPEAVLN</sequence>
<feature type="region of interest" description="Disordered" evidence="9">
    <location>
        <begin position="1"/>
        <end position="38"/>
    </location>
</feature>
<dbReference type="FunFam" id="1.10.10.10:FF:000360">
    <property type="entry name" value="Transcription factor Dp-1, a"/>
    <property type="match status" value="1"/>
</dbReference>
<dbReference type="GO" id="GO:0051726">
    <property type="term" value="P:regulation of cell cycle"/>
    <property type="evidence" value="ECO:0007669"/>
    <property type="project" value="InterPro"/>
</dbReference>
<dbReference type="InterPro" id="IPR036390">
    <property type="entry name" value="WH_DNA-bd_sf"/>
</dbReference>
<evidence type="ECO:0000313" key="14">
    <source>
        <dbReference type="Proteomes" id="UP000030755"/>
    </source>
</evidence>
<dbReference type="Gene3D" id="1.10.10.10">
    <property type="entry name" value="Winged helix-like DNA-binding domain superfamily/Winged helix DNA-binding domain"/>
    <property type="match status" value="1"/>
</dbReference>
<dbReference type="SMART" id="SM01138">
    <property type="entry name" value="DP"/>
    <property type="match status" value="1"/>
</dbReference>
<dbReference type="OrthoDB" id="552115at2759"/>
<dbReference type="InterPro" id="IPR036388">
    <property type="entry name" value="WH-like_DNA-bd_sf"/>
</dbReference>
<dbReference type="GO" id="GO:0005634">
    <property type="term" value="C:nucleus"/>
    <property type="evidence" value="ECO:0007669"/>
    <property type="project" value="UniProtKB-SubCell"/>
</dbReference>
<evidence type="ECO:0000256" key="4">
    <source>
        <dbReference type="ARBA" id="ARBA00023125"/>
    </source>
</evidence>
<reference evidence="15" key="2">
    <citation type="journal article" date="2018" name="Nat. Microbiol.">
        <title>Leveraging single-cell genomics to expand the fungal tree of life.</title>
        <authorList>
            <person name="Ahrendt S.R."/>
            <person name="Quandt C.A."/>
            <person name="Ciobanu D."/>
            <person name="Clum A."/>
            <person name="Salamov A."/>
            <person name="Andreopoulos B."/>
            <person name="Cheng J.F."/>
            <person name="Woyke T."/>
            <person name="Pelin A."/>
            <person name="Henrissat B."/>
            <person name="Reynolds N.K."/>
            <person name="Benny G.L."/>
            <person name="Smith M.E."/>
            <person name="James T.Y."/>
            <person name="Grigoriev I.V."/>
        </authorList>
    </citation>
    <scope>NUCLEOTIDE SEQUENCE [LARGE SCALE GENOMIC DNA]</scope>
    <source>
        <strain evidence="15">CSF55</strain>
    </source>
</reference>
<dbReference type="STRING" id="988480.A0A075B3S1"/>
<dbReference type="HOGENOM" id="CLU_039874_1_0_1"/>
<evidence type="ECO:0000259" key="11">
    <source>
        <dbReference type="SMART" id="SM01372"/>
    </source>
</evidence>
<dbReference type="PANTHER" id="PTHR12548">
    <property type="entry name" value="TRANSCRIPTION FACTOR DP"/>
    <property type="match status" value="1"/>
</dbReference>
<feature type="domain" description="E2F/DP family winged-helix DNA-binding" evidence="11">
    <location>
        <begin position="34"/>
        <end position="111"/>
    </location>
</feature>
<dbReference type="SUPFAM" id="SSF46785">
    <property type="entry name" value="Winged helix' DNA-binding domain"/>
    <property type="match status" value="1"/>
</dbReference>
<evidence type="ECO:0000313" key="13">
    <source>
        <dbReference type="EMBL" id="RKP21278.1"/>
    </source>
</evidence>
<dbReference type="Gene3D" id="1.20.140.80">
    <property type="entry name" value="Transcription factor DP"/>
    <property type="match status" value="1"/>
</dbReference>
<dbReference type="EMBL" id="ML004971">
    <property type="protein sequence ID" value="RKP21278.1"/>
    <property type="molecule type" value="Genomic_DNA"/>
</dbReference>
<evidence type="ECO:0000256" key="7">
    <source>
        <dbReference type="RuleBase" id="RU003796"/>
    </source>
</evidence>
<keyword evidence="14" id="KW-1185">Reference proteome</keyword>
<keyword evidence="5 7" id="KW-0804">Transcription</keyword>
<dbReference type="OMA" id="YPPFRPC"/>
<evidence type="ECO:0000259" key="10">
    <source>
        <dbReference type="SMART" id="SM01138"/>
    </source>
</evidence>
<name>A0A075B3S1_ROZAC</name>
<accession>A0A075B3S1</accession>
<dbReference type="InterPro" id="IPR038168">
    <property type="entry name" value="TF_DP_C_sf"/>
</dbReference>
<dbReference type="PANTHER" id="PTHR12548:SF9">
    <property type="entry name" value="TRANSCRIPTION FACTOR DP"/>
    <property type="match status" value="1"/>
</dbReference>
<evidence type="ECO:0000256" key="3">
    <source>
        <dbReference type="ARBA" id="ARBA00023015"/>
    </source>
</evidence>
<feature type="domain" description="Transcription factor DP C-terminal" evidence="10">
    <location>
        <begin position="118"/>
        <end position="252"/>
    </location>
</feature>
<reference evidence="12 14" key="1">
    <citation type="journal article" date="2013" name="Curr. Biol.">
        <title>Shared signatures of parasitism and phylogenomics unite Cryptomycota and microsporidia.</title>
        <authorList>
            <person name="James T.Y."/>
            <person name="Pelin A."/>
            <person name="Bonen L."/>
            <person name="Ahrendt S."/>
            <person name="Sain D."/>
            <person name="Corradi N."/>
            <person name="Stajich J.E."/>
        </authorList>
    </citation>
    <scope>NUCLEOTIDE SEQUENCE [LARGE SCALE GENOMIC DNA]</scope>
    <source>
        <strain evidence="12 14">CSF55</strain>
        <strain evidence="12 14">CSF55</strain>
    </source>
</reference>
<reference evidence="13" key="3">
    <citation type="submission" date="2018-08" db="EMBL/GenBank/DDBJ databases">
        <title>Leveraging single-cell genomics to expand the Fungal Tree of Life.</title>
        <authorList>
            <consortium name="DOE Joint Genome Institute"/>
            <person name="Ahrendt S.R."/>
            <person name="Quandt C.A."/>
            <person name="Ciobanu D."/>
            <person name="Clum A."/>
            <person name="Salamov A."/>
            <person name="Andreopoulos B."/>
            <person name="Cheng J.-F."/>
            <person name="Woyke T."/>
            <person name="Pelin A."/>
            <person name="Henrissat B."/>
            <person name="Reynolds N."/>
            <person name="Benny G.L."/>
            <person name="Smith M.E."/>
            <person name="James T.Y."/>
            <person name="Grigoriev I.V."/>
        </authorList>
    </citation>
    <scope>NUCLEOTIDE SEQUENCE</scope>
    <source>
        <strain evidence="13">CSF55</strain>
    </source>
</reference>
<evidence type="ECO:0000256" key="1">
    <source>
        <dbReference type="ARBA" id="ARBA00004123"/>
    </source>
</evidence>
<organism evidence="12 14">
    <name type="scientific">Rozella allomycis (strain CSF55)</name>
    <dbReference type="NCBI Taxonomy" id="988480"/>
    <lineage>
        <taxon>Eukaryota</taxon>
        <taxon>Fungi</taxon>
        <taxon>Fungi incertae sedis</taxon>
        <taxon>Cryptomycota</taxon>
        <taxon>Cryptomycota incertae sedis</taxon>
        <taxon>Rozella</taxon>
    </lineage>
</organism>
<dbReference type="AlphaFoldDB" id="A0A075B3S1"/>
<dbReference type="Pfam" id="PF08781">
    <property type="entry name" value="DP"/>
    <property type="match status" value="1"/>
</dbReference>
<dbReference type="CDD" id="cd14458">
    <property type="entry name" value="DP_DD"/>
    <property type="match status" value="1"/>
</dbReference>
<dbReference type="InterPro" id="IPR015648">
    <property type="entry name" value="Transcrpt_fac_DP"/>
</dbReference>
<dbReference type="Proteomes" id="UP000281549">
    <property type="component" value="Unassembled WGS sequence"/>
</dbReference>